<accession>A0AB38ZM13</accession>
<reference evidence="1" key="1">
    <citation type="submission" date="2024-01" db="EMBL/GenBank/DDBJ databases">
        <title>Genomic and biogeographic characterisation of Mantoniella tinhauana virus 1, the first discovered Mantoniella-infecting prasinovirus.</title>
        <authorList>
            <person name="Rey Redondo E."/>
            <person name="Yung C.C.M."/>
        </authorList>
    </citation>
    <scope>NUCLEOTIDE SEQUENCE</scope>
    <source>
        <strain evidence="1">Lau Fau Shan</strain>
    </source>
</reference>
<dbReference type="InterPro" id="IPR029063">
    <property type="entry name" value="SAM-dependent_MTases_sf"/>
</dbReference>
<protein>
    <recommendedName>
        <fullName evidence="2">Sugar phosphate isomerase/epimerase</fullName>
    </recommendedName>
</protein>
<evidence type="ECO:0000313" key="1">
    <source>
        <dbReference type="EMBL" id="XAO13429.1"/>
    </source>
</evidence>
<dbReference type="EMBL" id="PP130629">
    <property type="protein sequence ID" value="XAO13429.1"/>
    <property type="molecule type" value="Genomic_DNA"/>
</dbReference>
<name>A0AB38ZM13_9VIRU</name>
<proteinExistence type="predicted"/>
<evidence type="ECO:0008006" key="2">
    <source>
        <dbReference type="Google" id="ProtNLM"/>
    </source>
</evidence>
<organism evidence="1">
    <name type="scientific">Mantoniella tinhauana virus 1</name>
    <dbReference type="NCBI Taxonomy" id="3111543"/>
    <lineage>
        <taxon>Viruses</taxon>
    </lineage>
</organism>
<sequence length="204" mass="23565">MDSKYKTLCETPSDINEHLPTLYEYAKKCESVLELGIRDVVSSWAISKGLSENGMDTKRHIMNDIEPCEIDELLETAKGSGVTIMYEWKNDLDLEIKENIDMTFIDTWHVYGQLKRELEKFSKVTNKYIVMHDTTVDEWLGETNRCLGGAKAAEIQSKIFGIPPSEIMKGLWPAIEEFLEAHPEWKIRERYINNNGLTILERCD</sequence>
<dbReference type="Gene3D" id="3.40.50.150">
    <property type="entry name" value="Vaccinia Virus protein VP39"/>
    <property type="match status" value="1"/>
</dbReference>